<proteinExistence type="predicted"/>
<organism evidence="10 11">
    <name type="scientific">Leptidea sinapis</name>
    <dbReference type="NCBI Taxonomy" id="189913"/>
    <lineage>
        <taxon>Eukaryota</taxon>
        <taxon>Metazoa</taxon>
        <taxon>Ecdysozoa</taxon>
        <taxon>Arthropoda</taxon>
        <taxon>Hexapoda</taxon>
        <taxon>Insecta</taxon>
        <taxon>Pterygota</taxon>
        <taxon>Neoptera</taxon>
        <taxon>Endopterygota</taxon>
        <taxon>Lepidoptera</taxon>
        <taxon>Glossata</taxon>
        <taxon>Ditrysia</taxon>
        <taxon>Papilionoidea</taxon>
        <taxon>Pieridae</taxon>
        <taxon>Dismorphiinae</taxon>
        <taxon>Leptidea</taxon>
    </lineage>
</organism>
<dbReference type="PROSITE" id="PS50142">
    <property type="entry name" value="RNASE_3_2"/>
    <property type="match status" value="1"/>
</dbReference>
<dbReference type="GO" id="GO:0004530">
    <property type="term" value="F:deoxyribonuclease I activity"/>
    <property type="evidence" value="ECO:0007669"/>
    <property type="project" value="TreeGrafter"/>
</dbReference>
<dbReference type="InterPro" id="IPR038248">
    <property type="entry name" value="Dicer_dimer_sf"/>
</dbReference>
<dbReference type="GO" id="GO:0004525">
    <property type="term" value="F:ribonuclease III activity"/>
    <property type="evidence" value="ECO:0007669"/>
    <property type="project" value="InterPro"/>
</dbReference>
<keyword evidence="1" id="KW-0677">Repeat</keyword>
<evidence type="ECO:0008006" key="12">
    <source>
        <dbReference type="Google" id="ProtNLM"/>
    </source>
</evidence>
<feature type="compositionally biased region" description="Basic and acidic residues" evidence="7">
    <location>
        <begin position="1163"/>
        <end position="1179"/>
    </location>
</feature>
<dbReference type="GO" id="GO:0030422">
    <property type="term" value="P:siRNA processing"/>
    <property type="evidence" value="ECO:0007669"/>
    <property type="project" value="InterPro"/>
</dbReference>
<dbReference type="SUPFAM" id="SSF69065">
    <property type="entry name" value="RNase III domain-like"/>
    <property type="match status" value="1"/>
</dbReference>
<dbReference type="InterPro" id="IPR036389">
    <property type="entry name" value="RNase_III_sf"/>
</dbReference>
<sequence length="1594" mass="180242">MEACCSRFTAAEGGARLAAAAATRNLIITEHTNFIPTYLLVEYAQTIRGGLSDGYQRSVYITRESKVDCVAHELTILTDLMVVGVKVVDDVLDWRQVLESTQVMVTTSEVLTRILQKDFLNMSNINVLIIDSCHLVFRDINLQYVNKRPRILAITYPLFQSVKENEINKKDDDINYSDNNTISDDDVKDTDAEKENTDDINNIGTDNSVENNDDSDVRQESDLTVSNLVDNKCCSSKINSESNDVLDINDDMNENNEKIVVVRENKTGAYINLDDFDMYEKLEWKIEEMEKMLCCQMDLAEDIDGGKRLSPSVAKPKEVIIEFNSQIPAHLVTDAYKELDSFMRGTIYDALYEEFMNIPDPTIDPKTIFNLFLYVLDELGPYPADKAAFSLLTKLEKLKIKVPYERHFLLLCLCTSVFVKIRCYADLIFSRYESDWEKLSLFSTPKVLRFAEVLEQFQPESQNDTAEVNDNAAAVQKNNDKIEADANGTTINEKTQNDEEKPSDNNKQQNIDNPNKNDKVNNCDKTQIEIEDINKKSVEGNDDKIIDCNKTIDINSELQKCKENVDKNTKLVRSKTSELLTELNACDFASLGDKLEDKVNIIEMNLKNIDEYDDILTDSVKDTALNTKCVSESDTSKGLKKCRARGRGRPRHNMRLQQQNMDSLCGIEMSRSRAALMHLNAQMHECNLLLATSALEEGIDLPRCNLVLRWDLPPTDTENYSVTENFDNIEIEKDNIVVTKEIDLDLNNHKHIGSSTKDSVKFETVNDIETKEIVNENSDNKPNNGEINDFKTNDLMKSNSVSTNDSELNDFKLNSDLNKTREMTKSVGDTLDFRDTGAKSGTIKYDMDNNEVASVDLNSAIALINRYCGKLPSDTFTRLAPQWWLEQVRLPTATGPRVAYICTLRLPLNCPVKYNIVTAWAFTDCQPIIDCTDEEIEANPAPLFVNPMVYNGTQPDGSEYIDVDWAFLELIYQHTEEKKSQDDKVNWEEKAKKGEKEKSVMKMENPLLKPGEMFQFDTEKYKEAVVLSADLEKHDKKKEIEDSKSEEVENEKGNEMASSIPPPEEYDEYLEPLPPNLTFCTAAAAGGANWSEPVVKPKAYNAGRAFSMADSDCSYMSSDFDTDDSDLNSEGSDEETDGFCNNKAIQDLLPRNIGDKSASNKISNRENKVAADRVEHSIDSADIENEGSVDVNSESSDEKFDVNTTKPFYEIQMKENEEGKKIENKALAVDDKLTNVNVKLEAGDNNEIGERTGESTEENITDFEADEESSKTGLDKIEELFPYLDGIEIRNGQVTLETIEKNKRKILAELKKSLSEEEIKNLNCFSMKDVDIDSPEYVNEKVANVGFDDRSKYEKFTDGKDFIPYYEDSKGHSGKEFDFDYQPKLEGHTGPNKSIADCVEALIGAYLLECGPRGALLFMSWLGIRVLPTHEVPLPPGHPYRPEPEPVHQEPIFGELKAPPSPLLRYIDDPEGELERMLYFRHMSPGLNEVLTKYVKIQEENGHSISEEHYLIQEDELEQAEDVEVPKALGDLFESVAGAIFLDSELEAFSAAAPKSPVRELLEAEPDTAKFGTSELFGIFQIYYLLLYVSKIQF</sequence>
<dbReference type="GO" id="GO:0005634">
    <property type="term" value="C:nucleus"/>
    <property type="evidence" value="ECO:0007669"/>
    <property type="project" value="TreeGrafter"/>
</dbReference>
<dbReference type="PANTHER" id="PTHR14950">
    <property type="entry name" value="DICER-RELATED"/>
    <property type="match status" value="1"/>
</dbReference>
<keyword evidence="2" id="KW-0547">Nucleotide-binding</keyword>
<feature type="region of interest" description="Disordered" evidence="7">
    <location>
        <begin position="979"/>
        <end position="999"/>
    </location>
</feature>
<evidence type="ECO:0000313" key="10">
    <source>
        <dbReference type="EMBL" id="VVC87643.1"/>
    </source>
</evidence>
<evidence type="ECO:0000256" key="7">
    <source>
        <dbReference type="SAM" id="MobiDB-lite"/>
    </source>
</evidence>
<dbReference type="InterPro" id="IPR048513">
    <property type="entry name" value="Dicer_PBD"/>
</dbReference>
<dbReference type="GO" id="GO:0005737">
    <property type="term" value="C:cytoplasm"/>
    <property type="evidence" value="ECO:0007669"/>
    <property type="project" value="TreeGrafter"/>
</dbReference>
<dbReference type="InterPro" id="IPR005034">
    <property type="entry name" value="Dicer_dimerisation"/>
</dbReference>
<evidence type="ECO:0000256" key="3">
    <source>
        <dbReference type="ARBA" id="ARBA00022801"/>
    </source>
</evidence>
<dbReference type="Pfam" id="PF20932">
    <property type="entry name" value="Dicer_dsRBD"/>
    <property type="match status" value="1"/>
</dbReference>
<keyword evidence="11" id="KW-1185">Reference proteome</keyword>
<gene>
    <name evidence="10" type="ORF">LSINAPIS_LOCUS1186</name>
</gene>
<evidence type="ECO:0000259" key="9">
    <source>
        <dbReference type="PROSITE" id="PS51327"/>
    </source>
</evidence>
<keyword evidence="4" id="KW-0347">Helicase</keyword>
<dbReference type="GO" id="GO:0005524">
    <property type="term" value="F:ATP binding"/>
    <property type="evidence" value="ECO:0007669"/>
    <property type="project" value="UniProtKB-KW"/>
</dbReference>
<dbReference type="PROSITE" id="PS51327">
    <property type="entry name" value="DICER_DSRBF"/>
    <property type="match status" value="1"/>
</dbReference>
<evidence type="ECO:0000256" key="6">
    <source>
        <dbReference type="PROSITE-ProRule" id="PRU00657"/>
    </source>
</evidence>
<name>A0A5E4PNU7_9NEOP</name>
<protein>
    <recommendedName>
        <fullName evidence="12">Helicase ATP-binding domain-containing protein</fullName>
    </recommendedName>
</protein>
<dbReference type="InterPro" id="IPR044441">
    <property type="entry name" value="DICER_DSRM"/>
</dbReference>
<reference evidence="10 11" key="1">
    <citation type="submission" date="2017-07" db="EMBL/GenBank/DDBJ databases">
        <authorList>
            <person name="Talla V."/>
            <person name="Backstrom N."/>
        </authorList>
    </citation>
    <scope>NUCLEOTIDE SEQUENCE [LARGE SCALE GENOMIC DNA]</scope>
</reference>
<feature type="domain" description="RNase III" evidence="8">
    <location>
        <begin position="1508"/>
        <end position="1545"/>
    </location>
</feature>
<dbReference type="InterPro" id="IPR000999">
    <property type="entry name" value="RNase_III_dom"/>
</dbReference>
<feature type="region of interest" description="Disordered" evidence="7">
    <location>
        <begin position="1113"/>
        <end position="1199"/>
    </location>
</feature>
<evidence type="ECO:0000256" key="1">
    <source>
        <dbReference type="ARBA" id="ARBA00022737"/>
    </source>
</evidence>
<dbReference type="EMBL" id="FZQP02000149">
    <property type="protein sequence ID" value="VVC87643.1"/>
    <property type="molecule type" value="Genomic_DNA"/>
</dbReference>
<dbReference type="InterPro" id="IPR027417">
    <property type="entry name" value="P-loop_NTPase"/>
</dbReference>
<feature type="compositionally biased region" description="Acidic residues" evidence="7">
    <location>
        <begin position="1120"/>
        <end position="1137"/>
    </location>
</feature>
<feature type="compositionally biased region" description="Low complexity" evidence="7">
    <location>
        <begin position="199"/>
        <end position="210"/>
    </location>
</feature>
<dbReference type="Pfam" id="PF03368">
    <property type="entry name" value="Dicer_dimer"/>
    <property type="match status" value="1"/>
</dbReference>
<dbReference type="GO" id="GO:0004386">
    <property type="term" value="F:helicase activity"/>
    <property type="evidence" value="ECO:0007669"/>
    <property type="project" value="UniProtKB-KW"/>
</dbReference>
<evidence type="ECO:0000256" key="2">
    <source>
        <dbReference type="ARBA" id="ARBA00022741"/>
    </source>
</evidence>
<keyword evidence="6" id="KW-0694">RNA-binding</keyword>
<dbReference type="GO" id="GO:0006309">
    <property type="term" value="P:apoptotic DNA fragmentation"/>
    <property type="evidence" value="ECO:0007669"/>
    <property type="project" value="TreeGrafter"/>
</dbReference>
<feature type="region of interest" description="Disordered" evidence="7">
    <location>
        <begin position="475"/>
        <end position="521"/>
    </location>
</feature>
<dbReference type="Gene3D" id="3.40.50.300">
    <property type="entry name" value="P-loop containing nucleotide triphosphate hydrolases"/>
    <property type="match status" value="2"/>
</dbReference>
<feature type="compositionally biased region" description="Basic and acidic residues" evidence="7">
    <location>
        <begin position="495"/>
        <end position="504"/>
    </location>
</feature>
<feature type="domain" description="Dicer dsRNA-binding fold" evidence="9">
    <location>
        <begin position="860"/>
        <end position="963"/>
    </location>
</feature>
<dbReference type="GO" id="GO:0070578">
    <property type="term" value="C:RISC-loading complex"/>
    <property type="evidence" value="ECO:0007669"/>
    <property type="project" value="TreeGrafter"/>
</dbReference>
<evidence type="ECO:0000313" key="11">
    <source>
        <dbReference type="Proteomes" id="UP000324832"/>
    </source>
</evidence>
<dbReference type="GO" id="GO:0031054">
    <property type="term" value="P:pre-miRNA processing"/>
    <property type="evidence" value="ECO:0007669"/>
    <property type="project" value="InterPro"/>
</dbReference>
<accession>A0A5E4PNU7</accession>
<keyword evidence="3" id="KW-0378">Hydrolase</keyword>
<keyword evidence="5" id="KW-0067">ATP-binding</keyword>
<evidence type="ECO:0000256" key="4">
    <source>
        <dbReference type="ARBA" id="ARBA00022806"/>
    </source>
</evidence>
<dbReference type="Gene3D" id="1.10.1520.10">
    <property type="entry name" value="Ribonuclease III domain"/>
    <property type="match status" value="2"/>
</dbReference>
<dbReference type="Gene3D" id="3.30.160.380">
    <property type="entry name" value="Dicer dimerisation domain"/>
    <property type="match status" value="1"/>
</dbReference>
<dbReference type="SUPFAM" id="SSF52540">
    <property type="entry name" value="P-loop containing nucleoside triphosphate hydrolases"/>
    <property type="match status" value="1"/>
</dbReference>
<dbReference type="Proteomes" id="UP000324832">
    <property type="component" value="Unassembled WGS sequence"/>
</dbReference>
<dbReference type="CDD" id="cd15903">
    <property type="entry name" value="Dicer_PBD"/>
    <property type="match status" value="1"/>
</dbReference>
<dbReference type="PANTHER" id="PTHR14950:SF37">
    <property type="entry name" value="ENDORIBONUCLEASE DICER"/>
    <property type="match status" value="1"/>
</dbReference>
<dbReference type="Pfam" id="PF00271">
    <property type="entry name" value="Helicase_C"/>
    <property type="match status" value="1"/>
</dbReference>
<feature type="region of interest" description="Disordered" evidence="7">
    <location>
        <begin position="1035"/>
        <end position="1065"/>
    </location>
</feature>
<feature type="compositionally biased region" description="Polar residues" evidence="7">
    <location>
        <begin position="505"/>
        <end position="514"/>
    </location>
</feature>
<dbReference type="Gene3D" id="1.20.1320.30">
    <property type="match status" value="1"/>
</dbReference>
<feature type="non-terminal residue" evidence="10">
    <location>
        <position position="1594"/>
    </location>
</feature>
<evidence type="ECO:0000259" key="8">
    <source>
        <dbReference type="PROSITE" id="PS50142"/>
    </source>
</evidence>
<dbReference type="InterPro" id="IPR001650">
    <property type="entry name" value="Helicase_C-like"/>
</dbReference>
<evidence type="ECO:0000256" key="5">
    <source>
        <dbReference type="ARBA" id="ARBA00022840"/>
    </source>
</evidence>
<feature type="compositionally biased region" description="Basic and acidic residues" evidence="7">
    <location>
        <begin position="1035"/>
        <end position="1054"/>
    </location>
</feature>
<dbReference type="GO" id="GO:0003723">
    <property type="term" value="F:RNA binding"/>
    <property type="evidence" value="ECO:0007669"/>
    <property type="project" value="UniProtKB-UniRule"/>
</dbReference>
<feature type="region of interest" description="Disordered" evidence="7">
    <location>
        <begin position="170"/>
        <end position="218"/>
    </location>
</feature>